<dbReference type="Proteomes" id="UP000321258">
    <property type="component" value="Unassembled WGS sequence"/>
</dbReference>
<accession>A0A512IJJ4</accession>
<evidence type="ECO:0000313" key="3">
    <source>
        <dbReference type="Proteomes" id="UP000321258"/>
    </source>
</evidence>
<evidence type="ECO:0000256" key="1">
    <source>
        <dbReference type="SAM" id="MobiDB-lite"/>
    </source>
</evidence>
<organism evidence="2 3">
    <name type="scientific">Methylobacterium haplocladii</name>
    <dbReference type="NCBI Taxonomy" id="1176176"/>
    <lineage>
        <taxon>Bacteria</taxon>
        <taxon>Pseudomonadati</taxon>
        <taxon>Pseudomonadota</taxon>
        <taxon>Alphaproteobacteria</taxon>
        <taxon>Hyphomicrobiales</taxon>
        <taxon>Methylobacteriaceae</taxon>
        <taxon>Methylobacterium</taxon>
    </lineage>
</organism>
<comment type="caution">
    <text evidence="2">The sequence shown here is derived from an EMBL/GenBank/DDBJ whole genome shotgun (WGS) entry which is preliminary data.</text>
</comment>
<gene>
    <name evidence="2" type="ORF">MHA02_02570</name>
</gene>
<feature type="region of interest" description="Disordered" evidence="1">
    <location>
        <begin position="1"/>
        <end position="56"/>
    </location>
</feature>
<sequence>MTLRAVIRPAKDTAPAYISDPGRGRRTRTHQAERGRGRPAWRSAQEGSRTPPPPAVVRDLAEETFDEPTETMWASALLDTDFDMDADDLLAGATSIYRAVNAEEGGWE</sequence>
<protein>
    <submittedName>
        <fullName evidence="2">Uncharacterized protein</fullName>
    </submittedName>
</protein>
<proteinExistence type="predicted"/>
<reference evidence="2 3" key="1">
    <citation type="submission" date="2019-07" db="EMBL/GenBank/DDBJ databases">
        <title>Whole genome shotgun sequence of Methylobacterium haplocladii NBRC 107714.</title>
        <authorList>
            <person name="Hosoyama A."/>
            <person name="Uohara A."/>
            <person name="Ohji S."/>
            <person name="Ichikawa N."/>
        </authorList>
    </citation>
    <scope>NUCLEOTIDE SEQUENCE [LARGE SCALE GENOMIC DNA]</scope>
    <source>
        <strain evidence="2 3">NBRC 107714</strain>
    </source>
</reference>
<dbReference type="AlphaFoldDB" id="A0A512IJJ4"/>
<keyword evidence="3" id="KW-1185">Reference proteome</keyword>
<evidence type="ECO:0000313" key="2">
    <source>
        <dbReference type="EMBL" id="GEO97869.1"/>
    </source>
</evidence>
<name>A0A512IJJ4_9HYPH</name>
<dbReference type="EMBL" id="BJZT01000003">
    <property type="protein sequence ID" value="GEO97869.1"/>
    <property type="molecule type" value="Genomic_DNA"/>
</dbReference>